<dbReference type="AlphaFoldDB" id="A0A915J1B6"/>
<evidence type="ECO:0000313" key="1">
    <source>
        <dbReference type="Proteomes" id="UP000887565"/>
    </source>
</evidence>
<accession>A0A915J1B6</accession>
<proteinExistence type="predicted"/>
<protein>
    <submittedName>
        <fullName evidence="2">Uncharacterized protein</fullName>
    </submittedName>
</protein>
<reference evidence="2" key="1">
    <citation type="submission" date="2022-11" db="UniProtKB">
        <authorList>
            <consortium name="WormBaseParasite"/>
        </authorList>
    </citation>
    <scope>IDENTIFICATION</scope>
</reference>
<dbReference type="Proteomes" id="UP000887565">
    <property type="component" value="Unplaced"/>
</dbReference>
<keyword evidence="1" id="KW-1185">Reference proteome</keyword>
<evidence type="ECO:0000313" key="2">
    <source>
        <dbReference type="WBParaSite" id="nRc.2.0.1.t20256-RA"/>
    </source>
</evidence>
<dbReference type="WBParaSite" id="nRc.2.0.1.t20256-RA">
    <property type="protein sequence ID" value="nRc.2.0.1.t20256-RA"/>
    <property type="gene ID" value="nRc.2.0.1.g20256"/>
</dbReference>
<name>A0A915J1B6_ROMCU</name>
<sequence>MIEEAKIEKRSFFNFLISEIMKEIEPLKMKKYASAIKDAKWDAIKFWIMFALDKHKENIRSLLYPRYILFGDCIIRQVEIDNVMTLSVAGGSLKRMTKFAHILSILPQWCIIIHLGINDLVDFDEISLACCLVSTATTISTEHGITVIISTILRCRGTLQSQSDENPI</sequence>
<organism evidence="1 2">
    <name type="scientific">Romanomermis culicivorax</name>
    <name type="common">Nematode worm</name>
    <dbReference type="NCBI Taxonomy" id="13658"/>
    <lineage>
        <taxon>Eukaryota</taxon>
        <taxon>Metazoa</taxon>
        <taxon>Ecdysozoa</taxon>
        <taxon>Nematoda</taxon>
        <taxon>Enoplea</taxon>
        <taxon>Dorylaimia</taxon>
        <taxon>Mermithida</taxon>
        <taxon>Mermithoidea</taxon>
        <taxon>Mermithidae</taxon>
        <taxon>Romanomermis</taxon>
    </lineage>
</organism>